<sequence length="255" mass="29059">MSASLTPSLIVRLLLIITSMNVTSLVNAESPDLEALTKTQDKRLKKQIEVLTAQIQQTPDVVGLYSQRGDAHFFSGEFKEAVADYSKMVELNPQSDVSHWRRGIAYFYATQYDMAAGQFDRYHSFDNVDRENGIWRYLSHYKSKGADAARKELLKYDKDDREPFGDVYQLFSGTLTGKQILDKIESAEITEREREKRMFYASLYVGLYDAVEGRSESAKKNLTRAAQNTWAPKAGYGPHYMWQVARLHALGLSSE</sequence>
<reference evidence="2 3" key="1">
    <citation type="submission" date="2019-02" db="EMBL/GenBank/DDBJ databases">
        <title>Deep-cultivation of Planctomycetes and their phenomic and genomic characterization uncovers novel biology.</title>
        <authorList>
            <person name="Wiegand S."/>
            <person name="Jogler M."/>
            <person name="Boedeker C."/>
            <person name="Pinto D."/>
            <person name="Vollmers J."/>
            <person name="Rivas-Marin E."/>
            <person name="Kohn T."/>
            <person name="Peeters S.H."/>
            <person name="Heuer A."/>
            <person name="Rast P."/>
            <person name="Oberbeckmann S."/>
            <person name="Bunk B."/>
            <person name="Jeske O."/>
            <person name="Meyerdierks A."/>
            <person name="Storesund J.E."/>
            <person name="Kallscheuer N."/>
            <person name="Luecker S."/>
            <person name="Lage O.M."/>
            <person name="Pohl T."/>
            <person name="Merkel B.J."/>
            <person name="Hornburger P."/>
            <person name="Mueller R.-W."/>
            <person name="Bruemmer F."/>
            <person name="Labrenz M."/>
            <person name="Spormann A.M."/>
            <person name="Op den Camp H."/>
            <person name="Overmann J."/>
            <person name="Amann R."/>
            <person name="Jetten M.S.M."/>
            <person name="Mascher T."/>
            <person name="Medema M.H."/>
            <person name="Devos D.P."/>
            <person name="Kaster A.-K."/>
            <person name="Ovreas L."/>
            <person name="Rohde M."/>
            <person name="Galperin M.Y."/>
            <person name="Jogler C."/>
        </authorList>
    </citation>
    <scope>NUCLEOTIDE SEQUENCE [LARGE SCALE GENOMIC DNA]</scope>
    <source>
        <strain evidence="2 3">Mal48</strain>
    </source>
</reference>
<evidence type="ECO:0000313" key="2">
    <source>
        <dbReference type="EMBL" id="QDT35276.1"/>
    </source>
</evidence>
<keyword evidence="2" id="KW-0449">Lipoprotein</keyword>
<dbReference type="SUPFAM" id="SSF48452">
    <property type="entry name" value="TPR-like"/>
    <property type="match status" value="1"/>
</dbReference>
<dbReference type="Proteomes" id="UP000315724">
    <property type="component" value="Chromosome"/>
</dbReference>
<accession>A0A517QUF1</accession>
<organism evidence="2 3">
    <name type="scientific">Thalassoglobus polymorphus</name>
    <dbReference type="NCBI Taxonomy" id="2527994"/>
    <lineage>
        <taxon>Bacteria</taxon>
        <taxon>Pseudomonadati</taxon>
        <taxon>Planctomycetota</taxon>
        <taxon>Planctomycetia</taxon>
        <taxon>Planctomycetales</taxon>
        <taxon>Planctomycetaceae</taxon>
        <taxon>Thalassoglobus</taxon>
    </lineage>
</organism>
<dbReference type="OrthoDB" id="272871at2"/>
<dbReference type="KEGG" id="tpol:Mal48_45520"/>
<dbReference type="Gene3D" id="1.25.40.10">
    <property type="entry name" value="Tetratricopeptide repeat domain"/>
    <property type="match status" value="1"/>
</dbReference>
<evidence type="ECO:0000313" key="3">
    <source>
        <dbReference type="Proteomes" id="UP000315724"/>
    </source>
</evidence>
<dbReference type="RefSeq" id="WP_145204568.1">
    <property type="nucleotide sequence ID" value="NZ_CP036267.1"/>
</dbReference>
<evidence type="ECO:0000256" key="1">
    <source>
        <dbReference type="PROSITE-ProRule" id="PRU00339"/>
    </source>
</evidence>
<dbReference type="PANTHER" id="PTHR47908:SF2">
    <property type="entry name" value="TETRATRICOPEPTIDE REPEAT (TPR)-LIKE SUPERFAMILY PROTEIN"/>
    <property type="match status" value="1"/>
</dbReference>
<dbReference type="PROSITE" id="PS50005">
    <property type="entry name" value="TPR"/>
    <property type="match status" value="1"/>
</dbReference>
<dbReference type="PANTHER" id="PTHR47908">
    <property type="match status" value="1"/>
</dbReference>
<feature type="repeat" description="TPR" evidence="1">
    <location>
        <begin position="62"/>
        <end position="95"/>
    </location>
</feature>
<dbReference type="InterPro" id="IPR011990">
    <property type="entry name" value="TPR-like_helical_dom_sf"/>
</dbReference>
<keyword evidence="3" id="KW-1185">Reference proteome</keyword>
<gene>
    <name evidence="2" type="primary">nlpI_2</name>
    <name evidence="2" type="ORF">Mal48_45520</name>
</gene>
<dbReference type="AlphaFoldDB" id="A0A517QUF1"/>
<keyword evidence="1" id="KW-0802">TPR repeat</keyword>
<proteinExistence type="predicted"/>
<name>A0A517QUF1_9PLAN</name>
<dbReference type="InterPro" id="IPR019734">
    <property type="entry name" value="TPR_rpt"/>
</dbReference>
<protein>
    <submittedName>
        <fullName evidence="2">Lipoprotein NlpI</fullName>
    </submittedName>
</protein>
<dbReference type="EMBL" id="CP036267">
    <property type="protein sequence ID" value="QDT35276.1"/>
    <property type="molecule type" value="Genomic_DNA"/>
</dbReference>